<dbReference type="Pfam" id="PF00005">
    <property type="entry name" value="ABC_tran"/>
    <property type="match status" value="1"/>
</dbReference>
<evidence type="ECO:0000259" key="12">
    <source>
        <dbReference type="PROSITE" id="PS50929"/>
    </source>
</evidence>
<evidence type="ECO:0000256" key="4">
    <source>
        <dbReference type="ARBA" id="ARBA00022692"/>
    </source>
</evidence>
<dbReference type="InterPro" id="IPR003593">
    <property type="entry name" value="AAA+_ATPase"/>
</dbReference>
<keyword evidence="8 10" id="KW-0472">Membrane</keyword>
<dbReference type="GO" id="GO:0034040">
    <property type="term" value="F:ATPase-coupled lipid transmembrane transporter activity"/>
    <property type="evidence" value="ECO:0007669"/>
    <property type="project" value="TreeGrafter"/>
</dbReference>
<feature type="transmembrane region" description="Helical" evidence="10">
    <location>
        <begin position="72"/>
        <end position="93"/>
    </location>
</feature>
<reference evidence="13 14" key="1">
    <citation type="submission" date="2019-01" db="EMBL/GenBank/DDBJ databases">
        <title>Novel species of Nocardioides.</title>
        <authorList>
            <person name="Liu Q."/>
            <person name="Xin Y.-H."/>
        </authorList>
    </citation>
    <scope>NUCLEOTIDE SEQUENCE [LARGE SCALE GENOMIC DNA]</scope>
    <source>
        <strain evidence="13 14">HLT3-15</strain>
    </source>
</reference>
<evidence type="ECO:0000256" key="8">
    <source>
        <dbReference type="ARBA" id="ARBA00023136"/>
    </source>
</evidence>
<evidence type="ECO:0000256" key="6">
    <source>
        <dbReference type="ARBA" id="ARBA00022840"/>
    </source>
</evidence>
<accession>A0A4Q2S766</accession>
<dbReference type="Gene3D" id="1.20.1560.10">
    <property type="entry name" value="ABC transporter type 1, transmembrane domain"/>
    <property type="match status" value="1"/>
</dbReference>
<dbReference type="GO" id="GO:0005524">
    <property type="term" value="F:ATP binding"/>
    <property type="evidence" value="ECO:0007669"/>
    <property type="project" value="UniProtKB-KW"/>
</dbReference>
<proteinExistence type="inferred from homology"/>
<dbReference type="InterPro" id="IPR017871">
    <property type="entry name" value="ABC_transporter-like_CS"/>
</dbReference>
<dbReference type="PANTHER" id="PTHR24221">
    <property type="entry name" value="ATP-BINDING CASSETTE SUB-FAMILY B"/>
    <property type="match status" value="1"/>
</dbReference>
<feature type="transmembrane region" description="Helical" evidence="10">
    <location>
        <begin position="151"/>
        <end position="170"/>
    </location>
</feature>
<dbReference type="GO" id="GO:0016887">
    <property type="term" value="F:ATP hydrolysis activity"/>
    <property type="evidence" value="ECO:0007669"/>
    <property type="project" value="InterPro"/>
</dbReference>
<dbReference type="InterPro" id="IPR027417">
    <property type="entry name" value="P-loop_NTPase"/>
</dbReference>
<evidence type="ECO:0000256" key="1">
    <source>
        <dbReference type="ARBA" id="ARBA00004651"/>
    </source>
</evidence>
<feature type="transmembrane region" description="Helical" evidence="10">
    <location>
        <begin position="29"/>
        <end position="52"/>
    </location>
</feature>
<dbReference type="FunFam" id="3.40.50.300:FF:000299">
    <property type="entry name" value="ABC transporter ATP-binding protein/permease"/>
    <property type="match status" value="1"/>
</dbReference>
<dbReference type="Proteomes" id="UP000291838">
    <property type="component" value="Unassembled WGS sequence"/>
</dbReference>
<dbReference type="PANTHER" id="PTHR24221:SF654">
    <property type="entry name" value="ATP-BINDING CASSETTE SUB-FAMILY B MEMBER 6"/>
    <property type="match status" value="1"/>
</dbReference>
<evidence type="ECO:0000256" key="7">
    <source>
        <dbReference type="ARBA" id="ARBA00022989"/>
    </source>
</evidence>
<comment type="caution">
    <text evidence="13">The sequence shown here is derived from an EMBL/GenBank/DDBJ whole genome shotgun (WGS) entry which is preliminary data.</text>
</comment>
<organism evidence="13 14">
    <name type="scientific">Nocardioides glacieisoli</name>
    <dbReference type="NCBI Taxonomy" id="1168730"/>
    <lineage>
        <taxon>Bacteria</taxon>
        <taxon>Bacillati</taxon>
        <taxon>Actinomycetota</taxon>
        <taxon>Actinomycetes</taxon>
        <taxon>Propionibacteriales</taxon>
        <taxon>Nocardioidaceae</taxon>
        <taxon>Nocardioides</taxon>
    </lineage>
</organism>
<keyword evidence="14" id="KW-1185">Reference proteome</keyword>
<dbReference type="InterPro" id="IPR011527">
    <property type="entry name" value="ABC1_TM_dom"/>
</dbReference>
<feature type="domain" description="ABC transmembrane type-1" evidence="12">
    <location>
        <begin position="32"/>
        <end position="318"/>
    </location>
</feature>
<dbReference type="Pfam" id="PF00664">
    <property type="entry name" value="ABC_membrane"/>
    <property type="match status" value="1"/>
</dbReference>
<dbReference type="InterPro" id="IPR036640">
    <property type="entry name" value="ABC1_TM_sf"/>
</dbReference>
<keyword evidence="7 10" id="KW-1133">Transmembrane helix</keyword>
<dbReference type="GO" id="GO:0140359">
    <property type="term" value="F:ABC-type transporter activity"/>
    <property type="evidence" value="ECO:0007669"/>
    <property type="project" value="InterPro"/>
</dbReference>
<dbReference type="SUPFAM" id="SSF52540">
    <property type="entry name" value="P-loop containing nucleoside triphosphate hydrolases"/>
    <property type="match status" value="1"/>
</dbReference>
<evidence type="ECO:0000256" key="10">
    <source>
        <dbReference type="SAM" id="Phobius"/>
    </source>
</evidence>
<feature type="transmembrane region" description="Helical" evidence="10">
    <location>
        <begin position="258"/>
        <end position="280"/>
    </location>
</feature>
<gene>
    <name evidence="13" type="ORF">EUA06_02515</name>
</gene>
<evidence type="ECO:0000313" key="14">
    <source>
        <dbReference type="Proteomes" id="UP000291838"/>
    </source>
</evidence>
<feature type="transmembrane region" description="Helical" evidence="10">
    <location>
        <begin position="176"/>
        <end position="193"/>
    </location>
</feature>
<keyword evidence="4 10" id="KW-0812">Transmembrane</keyword>
<name>A0A4Q2S766_9ACTN</name>
<dbReference type="OrthoDB" id="9806127at2"/>
<dbReference type="PROSITE" id="PS50893">
    <property type="entry name" value="ABC_TRANSPORTER_2"/>
    <property type="match status" value="1"/>
</dbReference>
<dbReference type="InterPro" id="IPR039421">
    <property type="entry name" value="Type_1_exporter"/>
</dbReference>
<keyword evidence="6 13" id="KW-0067">ATP-binding</keyword>
<dbReference type="PROSITE" id="PS00211">
    <property type="entry name" value="ABC_TRANSPORTER_1"/>
    <property type="match status" value="1"/>
</dbReference>
<dbReference type="Gene3D" id="3.40.50.300">
    <property type="entry name" value="P-loop containing nucleotide triphosphate hydrolases"/>
    <property type="match status" value="1"/>
</dbReference>
<evidence type="ECO:0000313" key="13">
    <source>
        <dbReference type="EMBL" id="RYB96464.1"/>
    </source>
</evidence>
<comment type="subcellular location">
    <subcellularLocation>
        <location evidence="1">Cell membrane</location>
        <topology evidence="1">Multi-pass membrane protein</topology>
    </subcellularLocation>
</comment>
<dbReference type="GO" id="GO:0005886">
    <property type="term" value="C:plasma membrane"/>
    <property type="evidence" value="ECO:0007669"/>
    <property type="project" value="UniProtKB-SubCell"/>
</dbReference>
<dbReference type="InterPro" id="IPR003439">
    <property type="entry name" value="ABC_transporter-like_ATP-bd"/>
</dbReference>
<keyword evidence="2" id="KW-0813">Transport</keyword>
<feature type="domain" description="ABC transporter" evidence="11">
    <location>
        <begin position="352"/>
        <end position="587"/>
    </location>
</feature>
<dbReference type="SMART" id="SM00382">
    <property type="entry name" value="AAA"/>
    <property type="match status" value="1"/>
</dbReference>
<evidence type="ECO:0000256" key="3">
    <source>
        <dbReference type="ARBA" id="ARBA00022475"/>
    </source>
</evidence>
<evidence type="ECO:0000256" key="2">
    <source>
        <dbReference type="ARBA" id="ARBA00022448"/>
    </source>
</evidence>
<dbReference type="EMBL" id="SDWS01000001">
    <property type="protein sequence ID" value="RYB96464.1"/>
    <property type="molecule type" value="Genomic_DNA"/>
</dbReference>
<dbReference type="RefSeq" id="WP_129473413.1">
    <property type="nucleotide sequence ID" value="NZ_SDWS01000001.1"/>
</dbReference>
<dbReference type="SUPFAM" id="SSF90123">
    <property type="entry name" value="ABC transporter transmembrane region"/>
    <property type="match status" value="1"/>
</dbReference>
<evidence type="ECO:0000259" key="11">
    <source>
        <dbReference type="PROSITE" id="PS50893"/>
    </source>
</evidence>
<dbReference type="PROSITE" id="PS50929">
    <property type="entry name" value="ABC_TM1F"/>
    <property type="match status" value="1"/>
</dbReference>
<keyword evidence="3" id="KW-1003">Cell membrane</keyword>
<protein>
    <submittedName>
        <fullName evidence="13">ABC transporter ATP-binding protein</fullName>
    </submittedName>
</protein>
<evidence type="ECO:0000256" key="5">
    <source>
        <dbReference type="ARBA" id="ARBA00022741"/>
    </source>
</evidence>
<sequence length="604" mass="65053">MTEEADPKGTTTADGFRVLWVGVKREPTVFTIATLGAVLFGVLTVADAWVLGWSTQHVLIPAFETGEIGTDLLVWVFVLFMSVAILRAIGIVARRLGGGIMYYRMQSHTRRGVTRQYLALPMEWHQRHPTGQLLSNAYSDVEAAWSPIMPLPMALGTVVMMVVAVVQMFIADVVMAIVGLLVFPAVVVANLLYQRYASPLMTRAQGLRAEVSEIAHESFDGAMVVKTLGRETEETDRFRAKAQELRDVNIRAGRIRAIFDPALASLPGLGVLVVLAVGVSRVTTGATTAGDVVTVAYLLTIVSFPIRAIGWLLGEFPRSVVGYRRAKAVLDATGAMPYGPDELPRTEAGALLQVEDLHYSYDPDNPLLRGLDLEVRPGRTVALVGATASGKSTLTSLLSRLVDPDAGAIRLDGRDLRTLRKGELPRDVALVPQTAFMFDDTVRGNVTLGADVPDEEVWSALRTSQADGFVAALPDGLDTKLGERGTSLSGGQRQRLSLARALVRRPRLLILDDATSAVDPEVEARILASLRDDVHGAAASLLVVAYRKATISLADEVAHLEAGRIVGRGTHAELLESSPSYAHLVNAYEVEPEGTSVDAGRDNA</sequence>
<comment type="similarity">
    <text evidence="9">Belongs to the ABC transporter superfamily. Lipid exporter (TC 3.A.1.106) family.</text>
</comment>
<evidence type="ECO:0000256" key="9">
    <source>
        <dbReference type="ARBA" id="ARBA00061644"/>
    </source>
</evidence>
<dbReference type="AlphaFoldDB" id="A0A4Q2S766"/>
<keyword evidence="5" id="KW-0547">Nucleotide-binding</keyword>
<feature type="transmembrane region" description="Helical" evidence="10">
    <location>
        <begin position="292"/>
        <end position="314"/>
    </location>
</feature>